<dbReference type="PROSITE" id="PS52038">
    <property type="entry name" value="TOPO_IB_2"/>
    <property type="match status" value="1"/>
</dbReference>
<reference evidence="3 4" key="1">
    <citation type="journal article" date="2012" name="J. Bacteriol.">
        <title>Complete genome sequence of Pelagibacterium halotolerans B2T.</title>
        <authorList>
            <person name="Huo Y.Y."/>
            <person name="Cheng H."/>
            <person name="Han X.F."/>
            <person name="Jiang X.W."/>
            <person name="Sun C."/>
            <person name="Zhang X.Q."/>
            <person name="Zhu X.F."/>
            <person name="Liu Y.F."/>
            <person name="Li P.F."/>
            <person name="Ni P.X."/>
            <person name="Wu M."/>
        </authorList>
    </citation>
    <scope>NUCLEOTIDE SEQUENCE [LARGE SCALE GENOMIC DNA]</scope>
    <source>
        <strain evidence="4">DSM 22347 / JCM 15775 / CGMCC 1.7692 / B2</strain>
    </source>
</reference>
<evidence type="ECO:0000259" key="1">
    <source>
        <dbReference type="Pfam" id="PF01028"/>
    </source>
</evidence>
<dbReference type="Gene3D" id="3.90.15.10">
    <property type="entry name" value="Topoisomerase I, Chain A, domain 3"/>
    <property type="match status" value="1"/>
</dbReference>
<protein>
    <submittedName>
        <fullName evidence="3">DNA topoisomerase IB (Poxvirus type)</fullName>
    </submittedName>
</protein>
<dbReference type="Pfam" id="PF01028">
    <property type="entry name" value="Topoisom_I"/>
    <property type="match status" value="1"/>
</dbReference>
<accession>G4RCU6</accession>
<feature type="domain" description="DNA topoisomerase I catalytic core eukaryotic-type" evidence="1">
    <location>
        <begin position="94"/>
        <end position="308"/>
    </location>
</feature>
<sequence>MAAIDPGLAAGRLRYVNDDEPGIFRRARGKGFSYVRASGRPVKRAGDVARIRALAIPPAWSDVWICQDSNGHIQATGRDEKGRKQYRYHDQWHADRGRAKYALLAEFSANLAKLRKVVEADLRARGLPREKVVASVVWLMDHTMIRVGNDTYARDNKSFGLTTLRSRHIEISGATLRFRFKGKSGREWDIGLSDRRMARVLRAIEHLPGQRLFRYRDDDGMRDIASHDVNEYIRGVLGERSSSKDFRTWGGTVRALTLLSATEVPETRNGRARALNAVIDTVSRYLGNTRAVCRACYIHPAVVERWERGTLAKDIAEIRAKRPRRSGLDSQECLVAVWLEKFAGR</sequence>
<evidence type="ECO:0000259" key="2">
    <source>
        <dbReference type="Pfam" id="PF21338"/>
    </source>
</evidence>
<dbReference type="InterPro" id="IPR014711">
    <property type="entry name" value="TopoI_cat_a-hlx-sub_euk"/>
</dbReference>
<dbReference type="SUPFAM" id="SSF56349">
    <property type="entry name" value="DNA breaking-rejoining enzymes"/>
    <property type="match status" value="1"/>
</dbReference>
<dbReference type="GO" id="GO:0003677">
    <property type="term" value="F:DNA binding"/>
    <property type="evidence" value="ECO:0007669"/>
    <property type="project" value="InterPro"/>
</dbReference>
<organism evidence="3 4">
    <name type="scientific">Pelagibacterium halotolerans (strain DSM 22347 / JCM 15775 / CGMCC 1.7692 / B2)</name>
    <dbReference type="NCBI Taxonomy" id="1082931"/>
    <lineage>
        <taxon>Bacteria</taxon>
        <taxon>Pseudomonadati</taxon>
        <taxon>Pseudomonadota</taxon>
        <taxon>Alphaproteobacteria</taxon>
        <taxon>Hyphomicrobiales</taxon>
        <taxon>Devosiaceae</taxon>
        <taxon>Pelagibacterium</taxon>
    </lineage>
</organism>
<dbReference type="HOGENOM" id="CLU_046978_1_1_5"/>
<dbReference type="Pfam" id="PF21338">
    <property type="entry name" value="Top1B_N_bact"/>
    <property type="match status" value="1"/>
</dbReference>
<dbReference type="GO" id="GO:0003917">
    <property type="term" value="F:DNA topoisomerase type I (single strand cut, ATP-independent) activity"/>
    <property type="evidence" value="ECO:0007669"/>
    <property type="project" value="InterPro"/>
</dbReference>
<evidence type="ECO:0000313" key="4">
    <source>
        <dbReference type="Proteomes" id="UP000008850"/>
    </source>
</evidence>
<dbReference type="Gene3D" id="3.30.66.10">
    <property type="entry name" value="DNA topoisomerase I domain"/>
    <property type="match status" value="1"/>
</dbReference>
<dbReference type="SUPFAM" id="SSF55869">
    <property type="entry name" value="DNA topoisomerase I domain"/>
    <property type="match status" value="1"/>
</dbReference>
<keyword evidence="4" id="KW-1185">Reference proteome</keyword>
<dbReference type="InterPro" id="IPR011010">
    <property type="entry name" value="DNA_brk_join_enz"/>
</dbReference>
<dbReference type="STRING" id="1082931.KKY_1736"/>
<name>G4RCU6_PELHB</name>
<gene>
    <name evidence="3" type="ordered locus">KKY_1736</name>
</gene>
<dbReference type="InterPro" id="IPR049331">
    <property type="entry name" value="Top1B_N_bact"/>
</dbReference>
<dbReference type="AlphaFoldDB" id="G4RCU6"/>
<dbReference type="InterPro" id="IPR035447">
    <property type="entry name" value="DNA_topo_I_N_sf"/>
</dbReference>
<dbReference type="eggNOG" id="COG3569">
    <property type="taxonomic scope" value="Bacteria"/>
</dbReference>
<dbReference type="GO" id="GO:0006265">
    <property type="term" value="P:DNA topological change"/>
    <property type="evidence" value="ECO:0007669"/>
    <property type="project" value="InterPro"/>
</dbReference>
<keyword evidence="3" id="KW-0413">Isomerase</keyword>
<dbReference type="RefSeq" id="WP_014130900.1">
    <property type="nucleotide sequence ID" value="NC_016078.1"/>
</dbReference>
<dbReference type="InterPro" id="IPR013500">
    <property type="entry name" value="TopoI_cat_euk"/>
</dbReference>
<dbReference type="PATRIC" id="fig|1082931.4.peg.1709"/>
<dbReference type="EMBL" id="CP003075">
    <property type="protein sequence ID" value="AEQ51751.1"/>
    <property type="molecule type" value="Genomic_DNA"/>
</dbReference>
<feature type="domain" description="DNA topoisomerase IB N-terminal" evidence="2">
    <location>
        <begin position="31"/>
        <end position="79"/>
    </location>
</feature>
<dbReference type="KEGG" id="phl:KKY_1736"/>
<dbReference type="Proteomes" id="UP000008850">
    <property type="component" value="Chromosome"/>
</dbReference>
<evidence type="ECO:0000313" key="3">
    <source>
        <dbReference type="EMBL" id="AEQ51751.1"/>
    </source>
</evidence>
<dbReference type="Gene3D" id="1.10.132.120">
    <property type="match status" value="1"/>
</dbReference>
<proteinExistence type="predicted"/>